<feature type="region of interest" description="Disordered" evidence="1">
    <location>
        <begin position="315"/>
        <end position="349"/>
    </location>
</feature>
<sequence>MACWRCLRHLRLITSRLTFHSARRAMASGGPTKEQLAALAENLDLGLTINYLRDAAFSVFLFHYVTTVDEEVSKIWKERLNLGKLLFLTTRYSLLFRILIDSFINFPTEINVSAKACEGLYLIVSVLSWITTYSVVGSLLLCLHALLGAKRRYLFIIIPTIIVFPTVAMSFAAMFFKDLKYAQSTYTNLFVCSVTVAEPNGSAWSSYSTYLACVREIVTAVASAFTLFKRFRHENSLIRVMLRDGAIYYTTSCVMGLLQAIFTAPNFPVQDKYQVLSVSRMVLNPILANRLLLNLRSNRDPGTQAAISTLLFDKPNPSPFSREESFNETADYIGEGPYVTGDEKEVKGV</sequence>
<dbReference type="EMBL" id="JACGCI010000044">
    <property type="protein sequence ID" value="KAF6752427.1"/>
    <property type="molecule type" value="Genomic_DNA"/>
</dbReference>
<evidence type="ECO:0000313" key="5">
    <source>
        <dbReference type="Proteomes" id="UP000521943"/>
    </source>
</evidence>
<gene>
    <name evidence="4" type="ORF">DFP72DRAFT_453073</name>
</gene>
<dbReference type="Pfam" id="PF20151">
    <property type="entry name" value="DUF6533"/>
    <property type="match status" value="1"/>
</dbReference>
<evidence type="ECO:0000259" key="3">
    <source>
        <dbReference type="Pfam" id="PF20151"/>
    </source>
</evidence>
<evidence type="ECO:0000256" key="2">
    <source>
        <dbReference type="SAM" id="Phobius"/>
    </source>
</evidence>
<feature type="transmembrane region" description="Helical" evidence="2">
    <location>
        <begin position="120"/>
        <end position="146"/>
    </location>
</feature>
<protein>
    <recommendedName>
        <fullName evidence="3">DUF6533 domain-containing protein</fullName>
    </recommendedName>
</protein>
<proteinExistence type="predicted"/>
<feature type="transmembrane region" description="Helical" evidence="2">
    <location>
        <begin position="153"/>
        <end position="176"/>
    </location>
</feature>
<keyword evidence="2" id="KW-0812">Transmembrane</keyword>
<accession>A0A8H6HU87</accession>
<feature type="transmembrane region" description="Helical" evidence="2">
    <location>
        <begin position="82"/>
        <end position="100"/>
    </location>
</feature>
<organism evidence="4 5">
    <name type="scientific">Ephemerocybe angulata</name>
    <dbReference type="NCBI Taxonomy" id="980116"/>
    <lineage>
        <taxon>Eukaryota</taxon>
        <taxon>Fungi</taxon>
        <taxon>Dikarya</taxon>
        <taxon>Basidiomycota</taxon>
        <taxon>Agaricomycotina</taxon>
        <taxon>Agaricomycetes</taxon>
        <taxon>Agaricomycetidae</taxon>
        <taxon>Agaricales</taxon>
        <taxon>Agaricineae</taxon>
        <taxon>Psathyrellaceae</taxon>
        <taxon>Ephemerocybe</taxon>
    </lineage>
</organism>
<reference evidence="4 5" key="1">
    <citation type="submission" date="2020-07" db="EMBL/GenBank/DDBJ databases">
        <title>Comparative genomics of pyrophilous fungi reveals a link between fire events and developmental genes.</title>
        <authorList>
            <consortium name="DOE Joint Genome Institute"/>
            <person name="Steindorff A.S."/>
            <person name="Carver A."/>
            <person name="Calhoun S."/>
            <person name="Stillman K."/>
            <person name="Liu H."/>
            <person name="Lipzen A."/>
            <person name="Pangilinan J."/>
            <person name="Labutti K."/>
            <person name="Bruns T.D."/>
            <person name="Grigoriev I.V."/>
        </authorList>
    </citation>
    <scope>NUCLEOTIDE SEQUENCE [LARGE SCALE GENOMIC DNA]</scope>
    <source>
        <strain evidence="4 5">CBS 144469</strain>
    </source>
</reference>
<dbReference type="Proteomes" id="UP000521943">
    <property type="component" value="Unassembled WGS sequence"/>
</dbReference>
<evidence type="ECO:0000313" key="4">
    <source>
        <dbReference type="EMBL" id="KAF6752427.1"/>
    </source>
</evidence>
<keyword evidence="2" id="KW-1133">Transmembrane helix</keyword>
<keyword evidence="2" id="KW-0472">Membrane</keyword>
<name>A0A8H6HU87_9AGAR</name>
<evidence type="ECO:0000256" key="1">
    <source>
        <dbReference type="SAM" id="MobiDB-lite"/>
    </source>
</evidence>
<dbReference type="InterPro" id="IPR045340">
    <property type="entry name" value="DUF6533"/>
</dbReference>
<dbReference type="OrthoDB" id="10400699at2759"/>
<keyword evidence="5" id="KW-1185">Reference proteome</keyword>
<feature type="domain" description="DUF6533" evidence="3">
    <location>
        <begin position="55"/>
        <end position="95"/>
    </location>
</feature>
<comment type="caution">
    <text evidence="4">The sequence shown here is derived from an EMBL/GenBank/DDBJ whole genome shotgun (WGS) entry which is preliminary data.</text>
</comment>
<dbReference type="AlphaFoldDB" id="A0A8H6HU87"/>